<dbReference type="GO" id="GO:0016020">
    <property type="term" value="C:membrane"/>
    <property type="evidence" value="ECO:0007669"/>
    <property type="project" value="TreeGrafter"/>
</dbReference>
<feature type="domain" description="AB hydrolase-1" evidence="1">
    <location>
        <begin position="66"/>
        <end position="320"/>
    </location>
</feature>
<dbReference type="PANTHER" id="PTHR43798:SF33">
    <property type="entry name" value="HYDROLASE, PUTATIVE (AFU_ORTHOLOGUE AFUA_2G14860)-RELATED"/>
    <property type="match status" value="1"/>
</dbReference>
<evidence type="ECO:0000313" key="2">
    <source>
        <dbReference type="EMBL" id="GFE50154.1"/>
    </source>
</evidence>
<evidence type="ECO:0000259" key="1">
    <source>
        <dbReference type="Pfam" id="PF12697"/>
    </source>
</evidence>
<dbReference type="EMBL" id="BLIV01000003">
    <property type="protein sequence ID" value="GFE50154.1"/>
    <property type="molecule type" value="Genomic_DNA"/>
</dbReference>
<dbReference type="GO" id="GO:0016746">
    <property type="term" value="F:acyltransferase activity"/>
    <property type="evidence" value="ECO:0007669"/>
    <property type="project" value="UniProtKB-KW"/>
</dbReference>
<dbReference type="InterPro" id="IPR050266">
    <property type="entry name" value="AB_hydrolase_sf"/>
</dbReference>
<keyword evidence="2" id="KW-0378">Hydrolase</keyword>
<keyword evidence="2" id="KW-0012">Acyltransferase</keyword>
<sequence>MTSMQSGVRRVVIATLLVLALVAVVQWRATAREAQASADFPPTGQLIATGSRRVHVQVLGDNGPDLVLLHGASGSLREFTFDLAHQLKDRYRVILLDRPGLGWTDRASARFGGSLNRNAESPADQAAMLQEAADALGVTNPIILGHSFGGAVALAWTLSRPKGTAALVMVSGVSQPWPGELDWQYRIMDTTLGNLIVPPLVSALAPGSLVRSSAESIFWPQQMPEGYLAHIGPDLTLRRQTFRANAQQINSLRPHVVEMSKRYSELTLPVEILHGTADEIVPIHIHSEPLAQQIDGAVLTRLEGVGHMPHQVATDAVVAAIDRAAARAGLR</sequence>
<dbReference type="PANTHER" id="PTHR43798">
    <property type="entry name" value="MONOACYLGLYCEROL LIPASE"/>
    <property type="match status" value="1"/>
</dbReference>
<dbReference type="PRINTS" id="PR00111">
    <property type="entry name" value="ABHYDROLASE"/>
</dbReference>
<organism evidence="2 3">
    <name type="scientific">Roseobacter cerasinus</name>
    <dbReference type="NCBI Taxonomy" id="2602289"/>
    <lineage>
        <taxon>Bacteria</taxon>
        <taxon>Pseudomonadati</taxon>
        <taxon>Pseudomonadota</taxon>
        <taxon>Alphaproteobacteria</taxon>
        <taxon>Rhodobacterales</taxon>
        <taxon>Roseobacteraceae</taxon>
        <taxon>Roseobacter</taxon>
    </lineage>
</organism>
<proteinExistence type="predicted"/>
<gene>
    <name evidence="2" type="ORF">So717_19070</name>
</gene>
<comment type="caution">
    <text evidence="2">The sequence shown here is derived from an EMBL/GenBank/DDBJ whole genome shotgun (WGS) entry which is preliminary data.</text>
</comment>
<dbReference type="Gene3D" id="3.40.50.1820">
    <property type="entry name" value="alpha/beta hydrolase"/>
    <property type="match status" value="1"/>
</dbReference>
<dbReference type="SUPFAM" id="SSF53474">
    <property type="entry name" value="alpha/beta-Hydrolases"/>
    <property type="match status" value="1"/>
</dbReference>
<dbReference type="Pfam" id="PF12697">
    <property type="entry name" value="Abhydrolase_6"/>
    <property type="match status" value="1"/>
</dbReference>
<protein>
    <submittedName>
        <fullName evidence="2">Hydrolase or acyltransferase (Alpha/beta hydrolase)</fullName>
    </submittedName>
</protein>
<evidence type="ECO:0000313" key="3">
    <source>
        <dbReference type="Proteomes" id="UP000436522"/>
    </source>
</evidence>
<keyword evidence="3" id="KW-1185">Reference proteome</keyword>
<keyword evidence="2" id="KW-0808">Transferase</keyword>
<name>A0A640VRB0_9RHOB</name>
<dbReference type="GO" id="GO:0016787">
    <property type="term" value="F:hydrolase activity"/>
    <property type="evidence" value="ECO:0007669"/>
    <property type="project" value="UniProtKB-KW"/>
</dbReference>
<accession>A0A640VRB0</accession>
<reference evidence="2 3" key="1">
    <citation type="submission" date="2019-12" db="EMBL/GenBank/DDBJ databases">
        <title>Roseobacter cerasinus sp. nov., isolated from seawater around aquaculture.</title>
        <authorList>
            <person name="Muramatsu S."/>
            <person name="Takabe Y."/>
            <person name="Mori K."/>
            <person name="Takaichi S."/>
            <person name="Hanada S."/>
        </authorList>
    </citation>
    <scope>NUCLEOTIDE SEQUENCE [LARGE SCALE GENOMIC DNA]</scope>
    <source>
        <strain evidence="2 3">AI77</strain>
    </source>
</reference>
<dbReference type="InterPro" id="IPR029058">
    <property type="entry name" value="AB_hydrolase_fold"/>
</dbReference>
<dbReference type="InterPro" id="IPR000073">
    <property type="entry name" value="AB_hydrolase_1"/>
</dbReference>
<dbReference type="Proteomes" id="UP000436522">
    <property type="component" value="Unassembled WGS sequence"/>
</dbReference>
<dbReference type="AlphaFoldDB" id="A0A640VRB0"/>